<dbReference type="KEGG" id="pmet:G4Y79_19010"/>
<feature type="transmembrane region" description="Helical" evidence="1">
    <location>
        <begin position="271"/>
        <end position="291"/>
    </location>
</feature>
<feature type="transmembrane region" description="Helical" evidence="1">
    <location>
        <begin position="134"/>
        <end position="153"/>
    </location>
</feature>
<keyword evidence="1" id="KW-1133">Transmembrane helix</keyword>
<name>A0A7S8E7H0_9CHLR</name>
<feature type="transmembrane region" description="Helical" evidence="1">
    <location>
        <begin position="173"/>
        <end position="203"/>
    </location>
</feature>
<dbReference type="Proteomes" id="UP000594468">
    <property type="component" value="Chromosome"/>
</dbReference>
<feature type="transmembrane region" description="Helical" evidence="1">
    <location>
        <begin position="303"/>
        <end position="323"/>
    </location>
</feature>
<keyword evidence="1" id="KW-0812">Transmembrane</keyword>
<proteinExistence type="predicted"/>
<accession>A0A7S8E7H0</accession>
<keyword evidence="1" id="KW-0472">Membrane</keyword>
<feature type="transmembrane region" description="Helical" evidence="1">
    <location>
        <begin position="329"/>
        <end position="347"/>
    </location>
</feature>
<feature type="transmembrane region" description="Helical" evidence="1">
    <location>
        <begin position="102"/>
        <end position="122"/>
    </location>
</feature>
<keyword evidence="3" id="KW-1185">Reference proteome</keyword>
<dbReference type="RefSeq" id="WP_195169830.1">
    <property type="nucleotide sequence ID" value="NZ_CP062983.1"/>
</dbReference>
<feature type="transmembrane region" description="Helical" evidence="1">
    <location>
        <begin position="12"/>
        <end position="30"/>
    </location>
</feature>
<protein>
    <submittedName>
        <fullName evidence="2">Uncharacterized protein</fullName>
    </submittedName>
</protein>
<feature type="transmembrane region" description="Helical" evidence="1">
    <location>
        <begin position="354"/>
        <end position="371"/>
    </location>
</feature>
<sequence length="372" mass="41745">MLQLLQKLRPWMIAAFLSLAVSLVIIVINGNDPLALVTIGTQFSEGIPEEQNGTEGYDGQFNYYIARDPSTAAQYIDVPAYRFQRILMPGIAWVLSFGNVALIPWIFLFIGVLSLAAGTAILEDLLVQLGASRWYALTYGLTIGTLGAVRLSLSEPLAYALALGGIWLFLHPRWWLSAIAFALALLTRETTILIPLACGIYLLTQRNWKIAIPFGLLTLIPFVVWQLILYMYLGQFGIGSGGAKATGFEIIPFMGVIRIVTDVPAEIRLRMVLIFGSLLLPFVLIPTFWGLWRCIQDFLKGTVSFYTWLLVTHVVIMFFVPFSTYREPIGIYRFIVGLQIAIILYAAERHQKRALLYSTLWIITSFFLFSLA</sequence>
<organism evidence="2 3">
    <name type="scientific">Phototrophicus methaneseepsis</name>
    <dbReference type="NCBI Taxonomy" id="2710758"/>
    <lineage>
        <taxon>Bacteria</taxon>
        <taxon>Bacillati</taxon>
        <taxon>Chloroflexota</taxon>
        <taxon>Candidatus Thermofontia</taxon>
        <taxon>Phototrophicales</taxon>
        <taxon>Phototrophicaceae</taxon>
        <taxon>Phototrophicus</taxon>
    </lineage>
</organism>
<dbReference type="AlphaFoldDB" id="A0A7S8E7H0"/>
<dbReference type="InterPro" id="IPR058226">
    <property type="entry name" value="AZOBR_p60025-like"/>
</dbReference>
<dbReference type="EMBL" id="CP062983">
    <property type="protein sequence ID" value="QPC81759.1"/>
    <property type="molecule type" value="Genomic_DNA"/>
</dbReference>
<evidence type="ECO:0000313" key="2">
    <source>
        <dbReference type="EMBL" id="QPC81759.1"/>
    </source>
</evidence>
<evidence type="ECO:0000256" key="1">
    <source>
        <dbReference type="SAM" id="Phobius"/>
    </source>
</evidence>
<reference evidence="2 3" key="1">
    <citation type="submission" date="2020-02" db="EMBL/GenBank/DDBJ databases">
        <authorList>
            <person name="Zheng R.K."/>
            <person name="Sun C.M."/>
        </authorList>
    </citation>
    <scope>NUCLEOTIDE SEQUENCE [LARGE SCALE GENOMIC DNA]</scope>
    <source>
        <strain evidence="3">rifampicinis</strain>
    </source>
</reference>
<feature type="transmembrane region" description="Helical" evidence="1">
    <location>
        <begin position="210"/>
        <end position="233"/>
    </location>
</feature>
<dbReference type="NCBIfam" id="NF046093">
    <property type="entry name" value="AZOBR_p60025_fam"/>
    <property type="match status" value="1"/>
</dbReference>
<gene>
    <name evidence="2" type="ORF">G4Y79_19010</name>
</gene>
<evidence type="ECO:0000313" key="3">
    <source>
        <dbReference type="Proteomes" id="UP000594468"/>
    </source>
</evidence>